<dbReference type="AlphaFoldDB" id="A0AAP0CBF4"/>
<feature type="region of interest" description="Disordered" evidence="2">
    <location>
        <begin position="1"/>
        <end position="63"/>
    </location>
</feature>
<name>A0AAP0CBF4_9ASTR</name>
<sequence>MIGEYRQNPNAGNKPPGNSNSGRPSFNDVEVDQWFFPKRKNRNPPPPRSNQQATHTRISSSSDYQNLQKISSSVFVTNFPAATTSQDLWKVCNQWGNVSDVFISSRLTKSGKHFGFVRFIGVKDIKALVGNLRTIWLGSFHLFADEVRDIQKDRRVQARTKQIAADNHLSKVNVPHNLLNNDVSTVAKSFADILKPMLVPQSAMAPIIPELKRVDISIEDCIEANSKEFLMGKVLDPLCLPNLPMIFAKEGFQDIRFRYIGGRWIGLSFPSTELAVRFEGCNELKKYFSIIQLLSNSFVPDERCVWIEVSGLPIVASTPLVLKKVGELWGEFIFFGNDIEEPLSQGKVCIITKQKSPIDESIEVVIGGITFSVNVKEYDLWAPSLRFVEEESSSDESDGEDSVEEGEPKEENIAKGENVFFDSKPDCMGDDIENLEHSNRDHLSPNVEPTICSSTNQNVGSKVGTHSFKASPSGLESDPSKPPGFEDYLFSASKNIGNQITTSSGDNSQSENSKNVKSSGGSFIQEFSRFIHMGKLIGLDMNGTTGDFEAFVSRMSEKVVDQ</sequence>
<evidence type="ECO:0000313" key="4">
    <source>
        <dbReference type="EMBL" id="KAK9053260.1"/>
    </source>
</evidence>
<dbReference type="GO" id="GO:0003723">
    <property type="term" value="F:RNA binding"/>
    <property type="evidence" value="ECO:0007669"/>
    <property type="project" value="UniProtKB-UniRule"/>
</dbReference>
<feature type="compositionally biased region" description="Polar residues" evidence="2">
    <location>
        <begin position="49"/>
        <end position="63"/>
    </location>
</feature>
<dbReference type="InterPro" id="IPR035979">
    <property type="entry name" value="RBD_domain_sf"/>
</dbReference>
<dbReference type="InterPro" id="IPR012677">
    <property type="entry name" value="Nucleotide-bd_a/b_plait_sf"/>
</dbReference>
<dbReference type="Proteomes" id="UP001408789">
    <property type="component" value="Unassembled WGS sequence"/>
</dbReference>
<evidence type="ECO:0000256" key="1">
    <source>
        <dbReference type="PROSITE-ProRule" id="PRU00176"/>
    </source>
</evidence>
<evidence type="ECO:0000313" key="5">
    <source>
        <dbReference type="Proteomes" id="UP001408789"/>
    </source>
</evidence>
<feature type="region of interest" description="Disordered" evidence="2">
    <location>
        <begin position="389"/>
        <end position="519"/>
    </location>
</feature>
<dbReference type="InterPro" id="IPR000504">
    <property type="entry name" value="RRM_dom"/>
</dbReference>
<accession>A0AAP0CBF4</accession>
<reference evidence="4 5" key="1">
    <citation type="submission" date="2024-04" db="EMBL/GenBank/DDBJ databases">
        <title>The reference genome of an endangered Asteraceae, Deinandra increscens subsp. villosa, native to the Central Coast of California.</title>
        <authorList>
            <person name="Guilliams M."/>
            <person name="Hasenstab-Lehman K."/>
            <person name="Meyer R."/>
            <person name="Mcevoy S."/>
        </authorList>
    </citation>
    <scope>NUCLEOTIDE SEQUENCE [LARGE SCALE GENOMIC DNA]</scope>
    <source>
        <tissue evidence="4">Leaf</tissue>
    </source>
</reference>
<dbReference type="CDD" id="cd00590">
    <property type="entry name" value="RRM_SF"/>
    <property type="match status" value="1"/>
</dbReference>
<feature type="compositionally biased region" description="Acidic residues" evidence="2">
    <location>
        <begin position="390"/>
        <end position="408"/>
    </location>
</feature>
<comment type="caution">
    <text evidence="4">The sequence shown here is derived from an EMBL/GenBank/DDBJ whole genome shotgun (WGS) entry which is preliminary data.</text>
</comment>
<dbReference type="Pfam" id="PF00076">
    <property type="entry name" value="RRM_1"/>
    <property type="match status" value="1"/>
</dbReference>
<dbReference type="Gene3D" id="3.30.70.330">
    <property type="match status" value="1"/>
</dbReference>
<organism evidence="4 5">
    <name type="scientific">Deinandra increscens subsp. villosa</name>
    <dbReference type="NCBI Taxonomy" id="3103831"/>
    <lineage>
        <taxon>Eukaryota</taxon>
        <taxon>Viridiplantae</taxon>
        <taxon>Streptophyta</taxon>
        <taxon>Embryophyta</taxon>
        <taxon>Tracheophyta</taxon>
        <taxon>Spermatophyta</taxon>
        <taxon>Magnoliopsida</taxon>
        <taxon>eudicotyledons</taxon>
        <taxon>Gunneridae</taxon>
        <taxon>Pentapetalae</taxon>
        <taxon>asterids</taxon>
        <taxon>campanulids</taxon>
        <taxon>Asterales</taxon>
        <taxon>Asteraceae</taxon>
        <taxon>Asteroideae</taxon>
        <taxon>Heliantheae alliance</taxon>
        <taxon>Madieae</taxon>
        <taxon>Madiinae</taxon>
        <taxon>Deinandra</taxon>
    </lineage>
</organism>
<gene>
    <name evidence="4" type="ORF">SSX86_029893</name>
</gene>
<keyword evidence="5" id="KW-1185">Reference proteome</keyword>
<feature type="compositionally biased region" description="Polar residues" evidence="2">
    <location>
        <begin position="7"/>
        <end position="24"/>
    </location>
</feature>
<feature type="compositionally biased region" description="Polar residues" evidence="2">
    <location>
        <begin position="451"/>
        <end position="460"/>
    </location>
</feature>
<proteinExistence type="predicted"/>
<evidence type="ECO:0000256" key="2">
    <source>
        <dbReference type="SAM" id="MobiDB-lite"/>
    </source>
</evidence>
<feature type="compositionally biased region" description="Polar residues" evidence="2">
    <location>
        <begin position="492"/>
        <end position="519"/>
    </location>
</feature>
<keyword evidence="1" id="KW-0694">RNA-binding</keyword>
<feature type="compositionally biased region" description="Basic and acidic residues" evidence="2">
    <location>
        <begin position="434"/>
        <end position="443"/>
    </location>
</feature>
<dbReference type="SMART" id="SM00360">
    <property type="entry name" value="RRM"/>
    <property type="match status" value="1"/>
</dbReference>
<feature type="domain" description="RRM" evidence="3">
    <location>
        <begin position="72"/>
        <end position="163"/>
    </location>
</feature>
<evidence type="ECO:0000259" key="3">
    <source>
        <dbReference type="PROSITE" id="PS50102"/>
    </source>
</evidence>
<dbReference type="SUPFAM" id="SSF54928">
    <property type="entry name" value="RNA-binding domain, RBD"/>
    <property type="match status" value="1"/>
</dbReference>
<protein>
    <recommendedName>
        <fullName evidence="3">RRM domain-containing protein</fullName>
    </recommendedName>
</protein>
<dbReference type="PROSITE" id="PS50102">
    <property type="entry name" value="RRM"/>
    <property type="match status" value="1"/>
</dbReference>
<dbReference type="EMBL" id="JBCNJP010000027">
    <property type="protein sequence ID" value="KAK9053260.1"/>
    <property type="molecule type" value="Genomic_DNA"/>
</dbReference>